<name>A0A7J7ZQQ7_RHIFE</name>
<dbReference type="EMBL" id="JACAGC010000003">
    <property type="protein sequence ID" value="KAF6376385.1"/>
    <property type="molecule type" value="Genomic_DNA"/>
</dbReference>
<dbReference type="Proteomes" id="UP000585614">
    <property type="component" value="Unassembled WGS sequence"/>
</dbReference>
<comment type="caution">
    <text evidence="1">The sequence shown here is derived from an EMBL/GenBank/DDBJ whole genome shotgun (WGS) entry which is preliminary data.</text>
</comment>
<protein>
    <submittedName>
        <fullName evidence="1">Uncharacterized protein</fullName>
    </submittedName>
</protein>
<dbReference type="AlphaFoldDB" id="A0A7J7ZQQ7"/>
<organism evidence="1 2">
    <name type="scientific">Rhinolophus ferrumequinum</name>
    <name type="common">Greater horseshoe bat</name>
    <dbReference type="NCBI Taxonomy" id="59479"/>
    <lineage>
        <taxon>Eukaryota</taxon>
        <taxon>Metazoa</taxon>
        <taxon>Chordata</taxon>
        <taxon>Craniata</taxon>
        <taxon>Vertebrata</taxon>
        <taxon>Euteleostomi</taxon>
        <taxon>Mammalia</taxon>
        <taxon>Eutheria</taxon>
        <taxon>Laurasiatheria</taxon>
        <taxon>Chiroptera</taxon>
        <taxon>Yinpterochiroptera</taxon>
        <taxon>Rhinolophoidea</taxon>
        <taxon>Rhinolophidae</taxon>
        <taxon>Rhinolophinae</taxon>
        <taxon>Rhinolophus</taxon>
    </lineage>
</organism>
<evidence type="ECO:0000313" key="2">
    <source>
        <dbReference type="Proteomes" id="UP000585614"/>
    </source>
</evidence>
<sequence>MTTCEMRKISSGPKPQLGLCIGRMQNLGVVLFFTMTTCVTCLRPQFTSSALLVSAGPISSFSVLDTGGAAPPSSVRSGPLTSSRSLLLLSGASPVTDTCVHFCLNLLTARPARELVRLLFRWRRALSCFRDPSPQSWLLCTFSLPTDSDCLAGVRVPEPET</sequence>
<accession>A0A7J7ZQQ7</accession>
<reference evidence="1 2" key="1">
    <citation type="journal article" date="2020" name="Nature">
        <title>Six reference-quality genomes reveal evolution of bat adaptations.</title>
        <authorList>
            <person name="Jebb D."/>
            <person name="Huang Z."/>
            <person name="Pippel M."/>
            <person name="Hughes G.M."/>
            <person name="Lavrichenko K."/>
            <person name="Devanna P."/>
            <person name="Winkler S."/>
            <person name="Jermiin L.S."/>
            <person name="Skirmuntt E.C."/>
            <person name="Katzourakis A."/>
            <person name="Burkitt-Gray L."/>
            <person name="Ray D.A."/>
            <person name="Sullivan K.A.M."/>
            <person name="Roscito J.G."/>
            <person name="Kirilenko B.M."/>
            <person name="Davalos L.M."/>
            <person name="Corthals A.P."/>
            <person name="Power M.L."/>
            <person name="Jones G."/>
            <person name="Ransome R.D."/>
            <person name="Dechmann D.K.N."/>
            <person name="Locatelli A.G."/>
            <person name="Puechmaille S.J."/>
            <person name="Fedrigo O."/>
            <person name="Jarvis E.D."/>
            <person name="Hiller M."/>
            <person name="Vernes S.C."/>
            <person name="Myers E.W."/>
            <person name="Teeling E.C."/>
        </authorList>
    </citation>
    <scope>NUCLEOTIDE SEQUENCE [LARGE SCALE GENOMIC DNA]</scope>
    <source>
        <strain evidence="1">MRhiFer1</strain>
        <tissue evidence="1">Lung</tissue>
    </source>
</reference>
<evidence type="ECO:0000313" key="1">
    <source>
        <dbReference type="EMBL" id="KAF6376385.1"/>
    </source>
</evidence>
<gene>
    <name evidence="1" type="ORF">mRhiFer1_009578</name>
</gene>
<proteinExistence type="predicted"/>